<dbReference type="PROSITE" id="PS51257">
    <property type="entry name" value="PROKAR_LIPOPROTEIN"/>
    <property type="match status" value="1"/>
</dbReference>
<accession>A0A5B7D5B1</accession>
<dbReference type="AlphaFoldDB" id="A0A5B7D5B1"/>
<dbReference type="Proteomes" id="UP000324222">
    <property type="component" value="Unassembled WGS sequence"/>
</dbReference>
<keyword evidence="2" id="KW-1185">Reference proteome</keyword>
<name>A0A5B7D5B1_PORTR</name>
<organism evidence="1 2">
    <name type="scientific">Portunus trituberculatus</name>
    <name type="common">Swimming crab</name>
    <name type="synonym">Neptunus trituberculatus</name>
    <dbReference type="NCBI Taxonomy" id="210409"/>
    <lineage>
        <taxon>Eukaryota</taxon>
        <taxon>Metazoa</taxon>
        <taxon>Ecdysozoa</taxon>
        <taxon>Arthropoda</taxon>
        <taxon>Crustacea</taxon>
        <taxon>Multicrustacea</taxon>
        <taxon>Malacostraca</taxon>
        <taxon>Eumalacostraca</taxon>
        <taxon>Eucarida</taxon>
        <taxon>Decapoda</taxon>
        <taxon>Pleocyemata</taxon>
        <taxon>Brachyura</taxon>
        <taxon>Eubrachyura</taxon>
        <taxon>Portunoidea</taxon>
        <taxon>Portunidae</taxon>
        <taxon>Portuninae</taxon>
        <taxon>Portunus</taxon>
    </lineage>
</organism>
<dbReference type="EMBL" id="VSRR010000499">
    <property type="protein sequence ID" value="MPC16354.1"/>
    <property type="molecule type" value="Genomic_DNA"/>
</dbReference>
<proteinExistence type="predicted"/>
<evidence type="ECO:0000313" key="1">
    <source>
        <dbReference type="EMBL" id="MPC16354.1"/>
    </source>
</evidence>
<evidence type="ECO:0000313" key="2">
    <source>
        <dbReference type="Proteomes" id="UP000324222"/>
    </source>
</evidence>
<comment type="caution">
    <text evidence="1">The sequence shown here is derived from an EMBL/GenBank/DDBJ whole genome shotgun (WGS) entry which is preliminary data.</text>
</comment>
<protein>
    <submittedName>
        <fullName evidence="1">Uncharacterized protein</fullName>
    </submittedName>
</protein>
<reference evidence="1 2" key="1">
    <citation type="submission" date="2019-05" db="EMBL/GenBank/DDBJ databases">
        <title>Another draft genome of Portunus trituberculatus and its Hox gene families provides insights of decapod evolution.</title>
        <authorList>
            <person name="Jeong J.-H."/>
            <person name="Song I."/>
            <person name="Kim S."/>
            <person name="Choi T."/>
            <person name="Kim D."/>
            <person name="Ryu S."/>
            <person name="Kim W."/>
        </authorList>
    </citation>
    <scope>NUCLEOTIDE SEQUENCE [LARGE SCALE GENOMIC DNA]</scope>
    <source>
        <tissue evidence="1">Muscle</tissue>
    </source>
</reference>
<sequence length="60" mass="6546">MKNSCSGGNAAGPHTTSQMSWGLISSCMEYSLQLNEILVSSLVIHNMTTLRTLTPNRFSK</sequence>
<gene>
    <name evidence="1" type="ORF">E2C01_009177</name>
</gene>